<dbReference type="GO" id="GO:0005737">
    <property type="term" value="C:cytoplasm"/>
    <property type="evidence" value="ECO:0007669"/>
    <property type="project" value="TreeGrafter"/>
</dbReference>
<dbReference type="InterPro" id="IPR032675">
    <property type="entry name" value="LRR_dom_sf"/>
</dbReference>
<dbReference type="EMBL" id="CABVGX010000043">
    <property type="protein sequence ID" value="VVN21193.1"/>
    <property type="molecule type" value="Genomic_DNA"/>
</dbReference>
<dbReference type="Pfam" id="PF13855">
    <property type="entry name" value="LRR_8"/>
    <property type="match status" value="1"/>
</dbReference>
<dbReference type="Proteomes" id="UP000325607">
    <property type="component" value="Unassembled WGS sequence"/>
</dbReference>
<evidence type="ECO:0000256" key="3">
    <source>
        <dbReference type="SAM" id="Coils"/>
    </source>
</evidence>
<keyword evidence="3" id="KW-0175">Coiled coil</keyword>
<protein>
    <submittedName>
        <fullName evidence="4">Uncharacterized protein</fullName>
    </submittedName>
</protein>
<keyword evidence="2" id="KW-0677">Repeat</keyword>
<dbReference type="SMART" id="SM00369">
    <property type="entry name" value="LRR_TYP"/>
    <property type="match status" value="11"/>
</dbReference>
<evidence type="ECO:0000313" key="5">
    <source>
        <dbReference type="Proteomes" id="UP000325607"/>
    </source>
</evidence>
<gene>
    <name evidence="4" type="ORF">PS645_04309</name>
</gene>
<dbReference type="Gene3D" id="3.80.10.10">
    <property type="entry name" value="Ribonuclease Inhibitor"/>
    <property type="match status" value="5"/>
</dbReference>
<dbReference type="PANTHER" id="PTHR48051">
    <property type="match status" value="1"/>
</dbReference>
<dbReference type="PANTHER" id="PTHR48051:SF1">
    <property type="entry name" value="RAS SUPPRESSOR PROTEIN 1"/>
    <property type="match status" value="1"/>
</dbReference>
<accession>A0A5E6VUB0</accession>
<evidence type="ECO:0000313" key="4">
    <source>
        <dbReference type="EMBL" id="VVN21193.1"/>
    </source>
</evidence>
<evidence type="ECO:0000256" key="1">
    <source>
        <dbReference type="ARBA" id="ARBA00022614"/>
    </source>
</evidence>
<dbReference type="SUPFAM" id="SSF52058">
    <property type="entry name" value="L domain-like"/>
    <property type="match status" value="3"/>
</dbReference>
<dbReference type="PROSITE" id="PS51450">
    <property type="entry name" value="LRR"/>
    <property type="match status" value="2"/>
</dbReference>
<proteinExistence type="predicted"/>
<dbReference type="InterPro" id="IPR003591">
    <property type="entry name" value="Leu-rich_rpt_typical-subtyp"/>
</dbReference>
<dbReference type="InterPro" id="IPR050216">
    <property type="entry name" value="LRR_domain-containing"/>
</dbReference>
<evidence type="ECO:0000256" key="2">
    <source>
        <dbReference type="ARBA" id="ARBA00022737"/>
    </source>
</evidence>
<name>A0A5E6VUB0_PSEFL</name>
<feature type="coiled-coil region" evidence="3">
    <location>
        <begin position="664"/>
        <end position="691"/>
    </location>
</feature>
<dbReference type="InterPro" id="IPR001611">
    <property type="entry name" value="Leu-rich_rpt"/>
</dbReference>
<keyword evidence="1" id="KW-0433">Leucine-rich repeat</keyword>
<sequence length="1843" mass="204944">MQLQLLTDHGKWPTDKPMRLIDREGTVQWQSANEENLPLIELRQDALVDGDLLKTLLSALDEDAVKALLGWEFSGPTPSLETGAKALRKQLAQLAWEQRTTEFESRYQALERMEDPLAPVIFQYDPQLPASVTRELLNTATGEELLEISGGHMPVRQQQLVRVANQELRVTRAYEGLELESVSNPDSETLALHSLKQLPGWTGQVRIEIRDRHYEGVLLDSTGRADAPSQKVLVRQSDGRYQPYDDRGQELQAATDFFSSVLYALPDSERQALDIDIGQSETLKNAIRARPVPRDELRLAITPPPVIEPAADTLRLLGADGYRPLPRRNRSRTFTLENRARALYPRLSQQELQAFISWLRDRPAGAHAELSRLSLEYNQLTLDLARWANNTPVNDPATGTMLTPIQRRASLQNRGLLRTAIERCWRRETRVPLGDVLYVAEPILGELPVLNADFSHVSGLTVVGSASTQGLEPFRQLFPNLVYLDVRNFTLPELPQSLADMPRLRQLIVRNCAITLTPADRQLLASLTELTLLDLQGNLLSGAPDIGALPSLGHLNLADTGISSVPADLLDRPQTIIARFDGNLIGELPEAFFELSAELSEGFDFSNNPLSLATRERIKAHYIRTSQHFGVLADPADILRTVALFPELGPYQASDLLYRLPGTLAEGRAQLTNWEAELTQLNNDLVQWIDRGPDRHAVSGEQLTAIERQQERLARENFRQALEQAWRSRIKPDLVLTAEFSEDMPAISADFNHVTRLTISGNRTLRAPNAFLQRFPNLERLEMIEFTLGTIPQSVTGMPELRTLILEDCGVVLNPESQSLLDTLSHLHTLELNDNPLGVPPDITALTQLTHLDVSRTGISTVPAGLADHPSLDSAYLTGNQFRDLPEALFNLTAHRSDGIDFEDNPLSPATRDRIKNYFQTVRQDFGVSAELADVERVRAMFPALDHQDASDVIYDLPGTLAQGRVRLHQWHAEFSQLKLDLSIWQQNKPAQADAEAMAAFSQTLVKFWRRRPEIARLRDDHFLANLSFAADMPQLSTDFSHVTRLTLSGNVAIEGVDAFIELFPNLYNLDLRNFNLQQIPQAVTRMPALKQMTLSNCNVTLTPSGQAALSALGELQVLDLSHNALVTAPDVENMPGLVDLWLSNTGITHLPNGLISRTRLKVAMLSDNQITELPAAFFTLRQELAAGINLANNPLSVTSRDLIKTYFAAFTDDFGIWAEQADIDRARALFPGMNPEEASRMIYKLPGTLEDGRAQLGQWEVEIAQLTHDLRTWADDIPTHSATGAAMSDAEKIAERNGRYHFRKELEQFWRQRLVETSEKRADAFGSNLGFTGEIPPLSADFSHVRTLALNGNPASNVCAGFLECFTGVQHLALRGFGLGRVPQAISGMQSLQSLTLSNCAIVLDAPGQAVLSSLAKLTSLDLFFNPLGQAPNLATLPTLSYIDLSSTGIEQIPVGLADHPALTVALLTDNRIAEIPRELYSASSDKDLFLGGNPLSAVTREQLKAYYQQTGKDMGVPADQADRDLLQSLYPTMDATAASDFIYRIPGTLNDGRMELLRREAELSTLISDLTVWMTDIPEHPVTGLPLDAQSLLEEQRKRRAFKESLENCWRRIPTETLTGDPYAFYSSSAIFGELPTLTADFSHVPEMYLTSAVEARTRVGNFLDYFPNLQSLAVRGYQLNNIPDAIFRMEQLTSLSLPHGNITLTHSTLNALAGMEQLDYLNLRNNPLGLTPDLSNMNGMSILNLSETGITHIPDGLWRIETWLNVDLSNNAITVMPPELLEVPPDVGENLDFSGNPFNEESLRIIANYYRETDNDLGINEVADISDDEDNMPPIESIED</sequence>
<organism evidence="4 5">
    <name type="scientific">Pseudomonas fluorescens</name>
    <dbReference type="NCBI Taxonomy" id="294"/>
    <lineage>
        <taxon>Bacteria</taxon>
        <taxon>Pseudomonadati</taxon>
        <taxon>Pseudomonadota</taxon>
        <taxon>Gammaproteobacteria</taxon>
        <taxon>Pseudomonadales</taxon>
        <taxon>Pseudomonadaceae</taxon>
        <taxon>Pseudomonas</taxon>
    </lineage>
</organism>
<reference evidence="4 5" key="1">
    <citation type="submission" date="2019-09" db="EMBL/GenBank/DDBJ databases">
        <authorList>
            <person name="Chandra G."/>
            <person name="Truman W A."/>
        </authorList>
    </citation>
    <scope>NUCLEOTIDE SEQUENCE [LARGE SCALE GENOMIC DNA]</scope>
    <source>
        <strain evidence="4">PS645</strain>
    </source>
</reference>